<keyword evidence="5 6" id="KW-0694">RNA-binding</keyword>
<evidence type="ECO:0000256" key="3">
    <source>
        <dbReference type="ARBA" id="ARBA00022679"/>
    </source>
</evidence>
<comment type="similarity">
    <text evidence="1 6">Belongs to the class I-like SAM-binding methyltransferase superfamily. RsmB/NOP family.</text>
</comment>
<dbReference type="Pfam" id="PF01189">
    <property type="entry name" value="Methyltr_RsmB-F"/>
    <property type="match status" value="1"/>
</dbReference>
<sequence>MSVFPRVSLRPEVYEHLRHVFLNQELLAAVGRAEAERRFQGLLLVLSHPPGFTCVRASTHLAPLEEVRRRLAQELQQQTTVAVEILLHPRVPDVLLLPVIGPRSLVPLRSEVVVGAQCGSAVLRGANVFAPGIVATPKFMKPGDAVSVFSDVDGRCTRGCTKPFQGNKVFVGNGVSEMHRATIFAQEPAKGLGVRMTEPLYQSPSFDGVLPDLVFLQNLPSVVVGHVLGPRPGERVLDMCAAPGGKTCHLAGLMKNQGEVLALDRIRNKVELIRQNAAALKLTCVRAFCFNSTQAVTSDPALLATDGPPFPPSSFDRVLLDAPCSGLGQRPSMTVGWTLKEITSYSPLQRKLLHAAVQLLRPGGVLVYSTCTVTLAENEEQVAWALQTYPCLSLVPQEPHVGGPGLPGAGLTPDQLKLLQRFSPELSHVAPPLSTEADRDTIGFFIAKFLKN</sequence>
<proteinExistence type="inferred from homology"/>
<feature type="binding site" evidence="6">
    <location>
        <begin position="240"/>
        <end position="246"/>
    </location>
    <ligand>
        <name>S-adenosyl-L-methionine</name>
        <dbReference type="ChEBI" id="CHEBI:59789"/>
    </ligand>
</feature>
<dbReference type="PROSITE" id="PS50890">
    <property type="entry name" value="PUA"/>
    <property type="match status" value="1"/>
</dbReference>
<evidence type="ECO:0000313" key="8">
    <source>
        <dbReference type="Ensembl" id="ENSGMOP00000011945.2"/>
    </source>
</evidence>
<dbReference type="GeneTree" id="ENSGT00940000155370"/>
<evidence type="ECO:0000259" key="7">
    <source>
        <dbReference type="PROSITE" id="PS51686"/>
    </source>
</evidence>
<name>A0A8C5F743_GADMO</name>
<dbReference type="Gene3D" id="3.40.50.150">
    <property type="entry name" value="Vaccinia Virus protein VP39"/>
    <property type="match status" value="1"/>
</dbReference>
<dbReference type="InterPro" id="IPR018314">
    <property type="entry name" value="RsmB/NOL1/NOP2-like_CS"/>
</dbReference>
<dbReference type="AlphaFoldDB" id="A0A8C5F743"/>
<dbReference type="SUPFAM" id="SSF88697">
    <property type="entry name" value="PUA domain-like"/>
    <property type="match status" value="1"/>
</dbReference>
<dbReference type="InterPro" id="IPR036974">
    <property type="entry name" value="PUA_sf"/>
</dbReference>
<dbReference type="SUPFAM" id="SSF53335">
    <property type="entry name" value="S-adenosyl-L-methionine-dependent methyltransferases"/>
    <property type="match status" value="1"/>
</dbReference>
<dbReference type="InterPro" id="IPR049560">
    <property type="entry name" value="MeTrfase_RsmB-F_NOP2_cat"/>
</dbReference>
<dbReference type="Proteomes" id="UP000694546">
    <property type="component" value="Chromosome 23"/>
</dbReference>
<accession>A0A8C5F743</accession>
<protein>
    <recommendedName>
        <fullName evidence="7">SAM-dependent MTase RsmB/NOP-type domain-containing protein</fullName>
    </recommendedName>
</protein>
<dbReference type="Gene3D" id="2.30.130.10">
    <property type="entry name" value="PUA domain"/>
    <property type="match status" value="1"/>
</dbReference>
<feature type="binding site" evidence="6">
    <location>
        <position position="299"/>
    </location>
    <ligand>
        <name>S-adenosyl-L-methionine</name>
        <dbReference type="ChEBI" id="CHEBI:59789"/>
    </ligand>
</feature>
<evidence type="ECO:0000256" key="4">
    <source>
        <dbReference type="ARBA" id="ARBA00022691"/>
    </source>
</evidence>
<dbReference type="Ensembl" id="ENSGMOT00000012266.2">
    <property type="protein sequence ID" value="ENSGMOP00000011945.2"/>
    <property type="gene ID" value="ENSGMOG00000011167.2"/>
</dbReference>
<evidence type="ECO:0000256" key="6">
    <source>
        <dbReference type="PROSITE-ProRule" id="PRU01023"/>
    </source>
</evidence>
<dbReference type="CDD" id="cd02440">
    <property type="entry name" value="AdoMet_MTases"/>
    <property type="match status" value="1"/>
</dbReference>
<feature type="active site" description="Nucleophile" evidence="6">
    <location>
        <position position="371"/>
    </location>
</feature>
<dbReference type="PROSITE" id="PS01153">
    <property type="entry name" value="NOL1_NOP2_SUN"/>
    <property type="match status" value="1"/>
</dbReference>
<organism evidence="8 9">
    <name type="scientific">Gadus morhua</name>
    <name type="common">Atlantic cod</name>
    <dbReference type="NCBI Taxonomy" id="8049"/>
    <lineage>
        <taxon>Eukaryota</taxon>
        <taxon>Metazoa</taxon>
        <taxon>Chordata</taxon>
        <taxon>Craniata</taxon>
        <taxon>Vertebrata</taxon>
        <taxon>Euteleostomi</taxon>
        <taxon>Actinopterygii</taxon>
        <taxon>Neopterygii</taxon>
        <taxon>Teleostei</taxon>
        <taxon>Neoteleostei</taxon>
        <taxon>Acanthomorphata</taxon>
        <taxon>Zeiogadaria</taxon>
        <taxon>Gadariae</taxon>
        <taxon>Gadiformes</taxon>
        <taxon>Gadoidei</taxon>
        <taxon>Gadidae</taxon>
        <taxon>Gadus</taxon>
    </lineage>
</organism>
<dbReference type="GO" id="GO:0008173">
    <property type="term" value="F:RNA methyltransferase activity"/>
    <property type="evidence" value="ECO:0007669"/>
    <property type="project" value="InterPro"/>
</dbReference>
<dbReference type="PROSITE" id="PS51686">
    <property type="entry name" value="SAM_MT_RSMB_NOP"/>
    <property type="match status" value="1"/>
</dbReference>
<dbReference type="GO" id="GO:0003723">
    <property type="term" value="F:RNA binding"/>
    <property type="evidence" value="ECO:0007669"/>
    <property type="project" value="UniProtKB-UniRule"/>
</dbReference>
<keyword evidence="3 6" id="KW-0808">Transferase</keyword>
<evidence type="ECO:0000256" key="2">
    <source>
        <dbReference type="ARBA" id="ARBA00022603"/>
    </source>
</evidence>
<feature type="domain" description="SAM-dependent MTase RsmB/NOP-type" evidence="7">
    <location>
        <begin position="140"/>
        <end position="452"/>
    </location>
</feature>
<keyword evidence="9" id="KW-1185">Reference proteome</keyword>
<dbReference type="PRINTS" id="PR02008">
    <property type="entry name" value="RCMTFAMILY"/>
</dbReference>
<feature type="binding site" evidence="6">
    <location>
        <position position="264"/>
    </location>
    <ligand>
        <name>S-adenosyl-L-methionine</name>
        <dbReference type="ChEBI" id="CHEBI:59789"/>
    </ligand>
</feature>
<evidence type="ECO:0000256" key="1">
    <source>
        <dbReference type="ARBA" id="ARBA00007494"/>
    </source>
</evidence>
<dbReference type="InterPro" id="IPR023267">
    <property type="entry name" value="RCMT"/>
</dbReference>
<dbReference type="GO" id="GO:0001510">
    <property type="term" value="P:RNA methylation"/>
    <property type="evidence" value="ECO:0007669"/>
    <property type="project" value="InterPro"/>
</dbReference>
<dbReference type="InterPro" id="IPR029063">
    <property type="entry name" value="SAM-dependent_MTases_sf"/>
</dbReference>
<dbReference type="CDD" id="cd21150">
    <property type="entry name" value="PUA_NSun6-like"/>
    <property type="match status" value="1"/>
</dbReference>
<dbReference type="InterPro" id="IPR001678">
    <property type="entry name" value="MeTrfase_RsmB-F_NOP2_dom"/>
</dbReference>
<evidence type="ECO:0000313" key="9">
    <source>
        <dbReference type="Proteomes" id="UP000694546"/>
    </source>
</evidence>
<evidence type="ECO:0000256" key="5">
    <source>
        <dbReference type="ARBA" id="ARBA00022884"/>
    </source>
</evidence>
<reference evidence="8" key="2">
    <citation type="submission" date="2025-09" db="UniProtKB">
        <authorList>
            <consortium name="Ensembl"/>
        </authorList>
    </citation>
    <scope>IDENTIFICATION</scope>
</reference>
<dbReference type="PANTHER" id="PTHR22807">
    <property type="entry name" value="NOP2 YEAST -RELATED NOL1/NOP2/FMU SUN DOMAIN-CONTAINING"/>
    <property type="match status" value="1"/>
</dbReference>
<keyword evidence="4 6" id="KW-0949">S-adenosyl-L-methionine</keyword>
<dbReference type="PANTHER" id="PTHR22807:SF34">
    <property type="entry name" value="TRNA (CYTOSINE(72)-C(5))-METHYLTRANSFERASE NSUN6"/>
    <property type="match status" value="1"/>
</dbReference>
<feature type="binding site" evidence="6">
    <location>
        <position position="321"/>
    </location>
    <ligand>
        <name>S-adenosyl-L-methionine</name>
        <dbReference type="ChEBI" id="CHEBI:59789"/>
    </ligand>
</feature>
<reference evidence="8" key="1">
    <citation type="submission" date="2025-08" db="UniProtKB">
        <authorList>
            <consortium name="Ensembl"/>
        </authorList>
    </citation>
    <scope>IDENTIFICATION</scope>
</reference>
<keyword evidence="2 6" id="KW-0489">Methyltransferase</keyword>
<dbReference type="InterPro" id="IPR015947">
    <property type="entry name" value="PUA-like_sf"/>
</dbReference>